<keyword evidence="1" id="KW-0472">Membrane</keyword>
<dbReference type="RefSeq" id="WP_260003333.1">
    <property type="nucleotide sequence ID" value="NZ_CP081078.1"/>
</dbReference>
<proteinExistence type="predicted"/>
<name>A0ABY5WYW3_LEICA</name>
<evidence type="ECO:0000256" key="1">
    <source>
        <dbReference type="SAM" id="Phobius"/>
    </source>
</evidence>
<dbReference type="Proteomes" id="UP001058184">
    <property type="component" value="Chromosome"/>
</dbReference>
<feature type="transmembrane region" description="Helical" evidence="1">
    <location>
        <begin position="75"/>
        <end position="94"/>
    </location>
</feature>
<evidence type="ECO:0000313" key="3">
    <source>
        <dbReference type="Proteomes" id="UP001058184"/>
    </source>
</evidence>
<keyword evidence="1" id="KW-0812">Transmembrane</keyword>
<accession>A0ABY5WYW3</accession>
<feature type="transmembrane region" description="Helical" evidence="1">
    <location>
        <begin position="114"/>
        <end position="134"/>
    </location>
</feature>
<dbReference type="EMBL" id="CP081078">
    <property type="protein sequence ID" value="UWQ59424.1"/>
    <property type="molecule type" value="Genomic_DNA"/>
</dbReference>
<reference evidence="2" key="1">
    <citation type="submission" date="2021-08" db="EMBL/GenBank/DDBJ databases">
        <authorList>
            <person name="Nwanade C."/>
            <person name="Wang M."/>
            <person name="Masoudi A."/>
            <person name="Yu Z."/>
            <person name="Liu J."/>
        </authorList>
    </citation>
    <scope>NUCLEOTIDE SEQUENCE</scope>
    <source>
        <strain evidence="2">S141</strain>
    </source>
</reference>
<gene>
    <name evidence="2" type="ORF">K3722_04680</name>
</gene>
<organism evidence="2 3">
    <name type="scientific">Leisingera caerulea</name>
    <name type="common">Phaeobacter caeruleus</name>
    <dbReference type="NCBI Taxonomy" id="506591"/>
    <lineage>
        <taxon>Bacteria</taxon>
        <taxon>Pseudomonadati</taxon>
        <taxon>Pseudomonadota</taxon>
        <taxon>Alphaproteobacteria</taxon>
        <taxon>Rhodobacterales</taxon>
        <taxon>Roseobacteraceae</taxon>
        <taxon>Leisingera</taxon>
    </lineage>
</organism>
<sequence length="137" mass="15258">MEFNKQLCASILGISMVVAHIVLLWYLWTVFGSVEAENKSVYVAEIATPLTGAFALTVVKWVIDTQGKITSKKTVGVTLVIILILLTFALYGALIYGPHQYQIGSWQPDDLNRFFVFVETGIGGMFGLLFNDMFDKE</sequence>
<feature type="transmembrane region" description="Helical" evidence="1">
    <location>
        <begin position="40"/>
        <end position="63"/>
    </location>
</feature>
<evidence type="ECO:0000313" key="2">
    <source>
        <dbReference type="EMBL" id="UWQ59424.1"/>
    </source>
</evidence>
<feature type="transmembrane region" description="Helical" evidence="1">
    <location>
        <begin position="7"/>
        <end position="28"/>
    </location>
</feature>
<protein>
    <submittedName>
        <fullName evidence="2">Uncharacterized protein</fullName>
    </submittedName>
</protein>
<keyword evidence="3" id="KW-1185">Reference proteome</keyword>
<keyword evidence="1" id="KW-1133">Transmembrane helix</keyword>